<dbReference type="GO" id="GO:0016212">
    <property type="term" value="F:kynurenine-oxoglutarate transaminase activity"/>
    <property type="evidence" value="ECO:0007669"/>
    <property type="project" value="TreeGrafter"/>
</dbReference>
<dbReference type="AlphaFoldDB" id="A0A6I4TZF1"/>
<dbReference type="NCBIfam" id="NF006488">
    <property type="entry name" value="PRK08912.1"/>
    <property type="match status" value="1"/>
</dbReference>
<dbReference type="OrthoDB" id="9763453at2"/>
<evidence type="ECO:0000256" key="3">
    <source>
        <dbReference type="ARBA" id="ARBA00011738"/>
    </source>
</evidence>
<evidence type="ECO:0000256" key="6">
    <source>
        <dbReference type="ARBA" id="ARBA00022679"/>
    </source>
</evidence>
<sequence>MNFSSRTPTVTIFEEMSALARAHDAINLGQGFPDTDGPIEVRRAAADALIEGPNQYPPMRGLPVLRAAVAAHYGRVHGLDAAPDDVLVTSGATEALAAAILALVRPGDEVVLISPMYDAYLPLVQQAGGIPRFIRLAPPAWRLTQEDIDAAIGPATRLVILNNPLNPAARVFDREELLALAQACVRHDVIAISDEVWEHLVFDGRSHIPLIALPGMRDRTVKIGSAGKIFSMTGWKVGFVLAAPDLLAAVAGAHQFLTFTTPPALQAGVAFGLGLPNAHFEQMRGDYGRSRNVLARALSEEGFALLPSEGTYFLCLDLAASGIDEGDREFCLRMVREAGVAMIPLSPFYADDPVRSVVRLCFAKAEATLTEAARRLGRAARS</sequence>
<dbReference type="InterPro" id="IPR004839">
    <property type="entry name" value="Aminotransferase_I/II_large"/>
</dbReference>
<dbReference type="GO" id="GO:0005737">
    <property type="term" value="C:cytoplasm"/>
    <property type="evidence" value="ECO:0007669"/>
    <property type="project" value="TreeGrafter"/>
</dbReference>
<keyword evidence="7" id="KW-0663">Pyridoxal phosphate</keyword>
<dbReference type="EMBL" id="WTYJ01000004">
    <property type="protein sequence ID" value="MXP00701.1"/>
    <property type="molecule type" value="Genomic_DNA"/>
</dbReference>
<keyword evidence="11" id="KW-1185">Reference proteome</keyword>
<comment type="similarity">
    <text evidence="2">Belongs to the class-I pyridoxal-phosphate-dependent aminotransferase family.</text>
</comment>
<name>A0A6I4TZF1_9SPHN</name>
<dbReference type="Pfam" id="PF00155">
    <property type="entry name" value="Aminotran_1_2"/>
    <property type="match status" value="1"/>
</dbReference>
<dbReference type="EC" id="2.6.1.1" evidence="4"/>
<feature type="domain" description="Aminotransferase class I/classII large" evidence="9">
    <location>
        <begin position="24"/>
        <end position="376"/>
    </location>
</feature>
<dbReference type="InterPro" id="IPR015422">
    <property type="entry name" value="PyrdxlP-dep_Trfase_small"/>
</dbReference>
<evidence type="ECO:0000256" key="4">
    <source>
        <dbReference type="ARBA" id="ARBA00012753"/>
    </source>
</evidence>
<accession>A0A6I4TZF1</accession>
<dbReference type="GO" id="GO:0004069">
    <property type="term" value="F:L-aspartate:2-oxoglutarate aminotransferase activity"/>
    <property type="evidence" value="ECO:0007669"/>
    <property type="project" value="UniProtKB-EC"/>
</dbReference>
<evidence type="ECO:0000313" key="10">
    <source>
        <dbReference type="EMBL" id="MXP00701.1"/>
    </source>
</evidence>
<comment type="cofactor">
    <cofactor evidence="1">
        <name>pyridoxal 5'-phosphate</name>
        <dbReference type="ChEBI" id="CHEBI:597326"/>
    </cofactor>
</comment>
<keyword evidence="5 10" id="KW-0032">Aminotransferase</keyword>
<comment type="caution">
    <text evidence="10">The sequence shown here is derived from an EMBL/GenBank/DDBJ whole genome shotgun (WGS) entry which is preliminary data.</text>
</comment>
<dbReference type="SUPFAM" id="SSF53383">
    <property type="entry name" value="PLP-dependent transferases"/>
    <property type="match status" value="1"/>
</dbReference>
<dbReference type="InterPro" id="IPR015421">
    <property type="entry name" value="PyrdxlP-dep_Trfase_major"/>
</dbReference>
<dbReference type="PANTHER" id="PTHR43807">
    <property type="entry name" value="FI04487P"/>
    <property type="match status" value="1"/>
</dbReference>
<reference evidence="10 11" key="1">
    <citation type="submission" date="2019-12" db="EMBL/GenBank/DDBJ databases">
        <title>Genomic-based taxomic classification of the family Erythrobacteraceae.</title>
        <authorList>
            <person name="Xu L."/>
        </authorList>
    </citation>
    <scope>NUCLEOTIDE SEQUENCE [LARGE SCALE GENOMIC DNA]</scope>
    <source>
        <strain evidence="10 11">S36</strain>
    </source>
</reference>
<dbReference type="PANTHER" id="PTHR43807:SF20">
    <property type="entry name" value="FI04487P"/>
    <property type="match status" value="1"/>
</dbReference>
<dbReference type="InterPro" id="IPR015424">
    <property type="entry name" value="PyrdxlP-dep_Trfase"/>
</dbReference>
<organism evidence="10 11">
    <name type="scientific">Croceibacterium xixiisoli</name>
    <dbReference type="NCBI Taxonomy" id="1476466"/>
    <lineage>
        <taxon>Bacteria</taxon>
        <taxon>Pseudomonadati</taxon>
        <taxon>Pseudomonadota</taxon>
        <taxon>Alphaproteobacteria</taxon>
        <taxon>Sphingomonadales</taxon>
        <taxon>Erythrobacteraceae</taxon>
        <taxon>Croceibacterium</taxon>
    </lineage>
</organism>
<dbReference type="RefSeq" id="WP_161392423.1">
    <property type="nucleotide sequence ID" value="NZ_JBHSCP010000003.1"/>
</dbReference>
<evidence type="ECO:0000313" key="11">
    <source>
        <dbReference type="Proteomes" id="UP000469430"/>
    </source>
</evidence>
<dbReference type="FunFam" id="3.40.640.10:FF:000033">
    <property type="entry name" value="Aspartate aminotransferase"/>
    <property type="match status" value="1"/>
</dbReference>
<dbReference type="InterPro" id="IPR051326">
    <property type="entry name" value="Kynurenine-oxoglutarate_AT"/>
</dbReference>
<proteinExistence type="inferred from homology"/>
<evidence type="ECO:0000256" key="1">
    <source>
        <dbReference type="ARBA" id="ARBA00001933"/>
    </source>
</evidence>
<gene>
    <name evidence="10" type="ORF">GRI97_17050</name>
</gene>
<protein>
    <recommendedName>
        <fullName evidence="4">aspartate transaminase</fullName>
        <ecNumber evidence="4">2.6.1.1</ecNumber>
    </recommendedName>
</protein>
<dbReference type="GO" id="GO:0030170">
    <property type="term" value="F:pyridoxal phosphate binding"/>
    <property type="evidence" value="ECO:0007669"/>
    <property type="project" value="InterPro"/>
</dbReference>
<comment type="subunit">
    <text evidence="3">Homodimer.</text>
</comment>
<evidence type="ECO:0000256" key="5">
    <source>
        <dbReference type="ARBA" id="ARBA00022576"/>
    </source>
</evidence>
<evidence type="ECO:0000256" key="2">
    <source>
        <dbReference type="ARBA" id="ARBA00007441"/>
    </source>
</evidence>
<dbReference type="Gene3D" id="3.40.640.10">
    <property type="entry name" value="Type I PLP-dependent aspartate aminotransferase-like (Major domain)"/>
    <property type="match status" value="1"/>
</dbReference>
<evidence type="ECO:0000256" key="7">
    <source>
        <dbReference type="ARBA" id="ARBA00022898"/>
    </source>
</evidence>
<dbReference type="Gene3D" id="3.90.1150.10">
    <property type="entry name" value="Aspartate Aminotransferase, domain 1"/>
    <property type="match status" value="1"/>
</dbReference>
<keyword evidence="6 10" id="KW-0808">Transferase</keyword>
<dbReference type="CDD" id="cd00609">
    <property type="entry name" value="AAT_like"/>
    <property type="match status" value="1"/>
</dbReference>
<comment type="catalytic activity">
    <reaction evidence="8">
        <text>L-aspartate + 2-oxoglutarate = oxaloacetate + L-glutamate</text>
        <dbReference type="Rhea" id="RHEA:21824"/>
        <dbReference type="ChEBI" id="CHEBI:16452"/>
        <dbReference type="ChEBI" id="CHEBI:16810"/>
        <dbReference type="ChEBI" id="CHEBI:29985"/>
        <dbReference type="ChEBI" id="CHEBI:29991"/>
        <dbReference type="EC" id="2.6.1.1"/>
    </reaction>
</comment>
<evidence type="ECO:0000256" key="8">
    <source>
        <dbReference type="ARBA" id="ARBA00049185"/>
    </source>
</evidence>
<evidence type="ECO:0000259" key="9">
    <source>
        <dbReference type="Pfam" id="PF00155"/>
    </source>
</evidence>
<dbReference type="Proteomes" id="UP000469430">
    <property type="component" value="Unassembled WGS sequence"/>
</dbReference>